<dbReference type="PANTHER" id="PTHR21228:SF40">
    <property type="entry name" value="LD45607P"/>
    <property type="match status" value="1"/>
</dbReference>
<dbReference type="Pfam" id="PF26188">
    <property type="entry name" value="RESC6"/>
    <property type="match status" value="1"/>
</dbReference>
<feature type="domain" description="RAP" evidence="2">
    <location>
        <begin position="889"/>
        <end position="947"/>
    </location>
</feature>
<accession>A0ABN9U3X1</accession>
<evidence type="ECO:0000256" key="1">
    <source>
        <dbReference type="SAM" id="MobiDB-lite"/>
    </source>
</evidence>
<keyword evidence="4" id="KW-1185">Reference proteome</keyword>
<dbReference type="Pfam" id="PF08373">
    <property type="entry name" value="RAP"/>
    <property type="match status" value="1"/>
</dbReference>
<gene>
    <name evidence="3" type="ORF">PCOR1329_LOCUS44775</name>
</gene>
<dbReference type="EMBL" id="CAUYUJ010015382">
    <property type="protein sequence ID" value="CAK0853214.1"/>
    <property type="molecule type" value="Genomic_DNA"/>
</dbReference>
<protein>
    <recommendedName>
        <fullName evidence="2">RAP domain-containing protein</fullName>
    </recommendedName>
</protein>
<feature type="compositionally biased region" description="Low complexity" evidence="1">
    <location>
        <begin position="1020"/>
        <end position="1032"/>
    </location>
</feature>
<dbReference type="InterPro" id="IPR050870">
    <property type="entry name" value="FAST_kinase"/>
</dbReference>
<name>A0ABN9U3X1_9DINO</name>
<sequence length="1359" mass="152383">MRAWRRQTVRRRAAAPPLRRVHVHRVTVIPFDEEEAGPHARLGPALREFLDGAAPRDAGLREWLCRALPGDVAGGPFSRDGLLEALRALRWLHERGAPADELDGHWETLAGATQDQVACLLPPDLAEACQALAFCERRYPELVRLLSQHIRRLNRSFGSADIGLVSRAYSKMGWRSSKTISYLSRQMVRLLRNPETAALVQPQDLAALVGAYPQLSISVGKKKEGGALDLWRAVAVAVPSHMQQMRPRHFTVILNTYARMGFSFTAIHSHTRRMFEACANHLVPRLADPGPGPRAAGDEAVDAAGAEGVDVFSARDVAIICNAYAKVRAGPYVRPLMQAVAARVVAGAAEGGAHFHQDTANVLNAFAMLEVTSPEAFEAAAPGIVEHVATYTAQSLANVAHAYAKHDTRHIALQEAVAQMSLRLLDRFMPVHLGQLAYAFGRLRVRHDEFLSGLRDEVIYRGTVGRSLQRVSSMYTFPLACIGQITQGAARLGMRDQRLYFVLFDMARQREREFARRMRSKEKAAAETEEGGGEANLSLAAKMAIRGECPELLTGHLLSVLVSAFSRSKADFHSFLRWVPRQVESLKGQYTTSQLATIFSSCARLGIAHPPMYKEILQHARPRVAQMSPKALAKLIRGMSDVRMYKRVLMRQAVQVISPRLLDLDVLDLCDLLSGCARLAYRDERFLRVLAAAVRSKKDEMRAGQLASALIDFSHMRVAHHKWYNFVLFELFRRQHELNQRDATKVAKAMVLVAASKQHDPSATTGKVQNDDGEEVWYPFDQHRGIMFSMLNVVHGKRQNLTYPIVAQLQIIELFLRFLVPSVYREMPHPLKVLLAKARRVNLAVDDYMNNSSKMHRDISKCFTEVGLNHRSEVFIGPFMLDMVIGNKVVVEVDGPSHFYRDTNSRTAASLLKSALLTSMGFRVKHLPYQEWSQCGTAAKRTLYCAAFWRDVLAQGEGEPARPSAPLVDIVEMLVRSQQRPGPPASAGAAPPGPAFYGEDAARWDELEARADSRAGELNAGEPGAEGRPAEGPVRRARFCPGVTIQAELFLEIWLVGSSTKDHQKRDHRVQKVIQDTMLCTKEYAERHRIYQPPPAVRDIPRRNQETTSKMNVLAEDKEARDGINKTKEHIVVNEQKMESFATDMMVHEMTVDYWDDLLAETMDPDSAERHEMFDFDAAVGQQMRGDDDRSAATRTFEAEAEAEALLIYDAEQKDLEDAAGKWQFSTLRETLFVITLKMHPWLNLTAHSCYAPNSKKLKLLLDAKTHQLHLHRGHAFVHSSGSQHRNDHIVTNSYFHSACTDIKVNYHVDSYGGRDDHLPVYAVFEATHSRAPVLTQGKLRFGQNKFTEQEPQFKFKNI</sequence>
<dbReference type="Gene3D" id="3.40.960.10">
    <property type="entry name" value="VSR Endonuclease"/>
    <property type="match status" value="1"/>
</dbReference>
<reference evidence="3" key="1">
    <citation type="submission" date="2023-10" db="EMBL/GenBank/DDBJ databases">
        <authorList>
            <person name="Chen Y."/>
            <person name="Shah S."/>
            <person name="Dougan E. K."/>
            <person name="Thang M."/>
            <person name="Chan C."/>
        </authorList>
    </citation>
    <scope>NUCLEOTIDE SEQUENCE [LARGE SCALE GENOMIC DNA]</scope>
</reference>
<dbReference type="SMART" id="SM00952">
    <property type="entry name" value="RAP"/>
    <property type="match status" value="1"/>
</dbReference>
<dbReference type="PROSITE" id="PS51286">
    <property type="entry name" value="RAP"/>
    <property type="match status" value="1"/>
</dbReference>
<dbReference type="PANTHER" id="PTHR21228">
    <property type="entry name" value="FAST LEU-RICH DOMAIN-CONTAINING"/>
    <property type="match status" value="1"/>
</dbReference>
<organism evidence="3 4">
    <name type="scientific">Prorocentrum cordatum</name>
    <dbReference type="NCBI Taxonomy" id="2364126"/>
    <lineage>
        <taxon>Eukaryota</taxon>
        <taxon>Sar</taxon>
        <taxon>Alveolata</taxon>
        <taxon>Dinophyceae</taxon>
        <taxon>Prorocentrales</taxon>
        <taxon>Prorocentraceae</taxon>
        <taxon>Prorocentrum</taxon>
    </lineage>
</organism>
<dbReference type="Proteomes" id="UP001189429">
    <property type="component" value="Unassembled WGS sequence"/>
</dbReference>
<feature type="region of interest" description="Disordered" evidence="1">
    <location>
        <begin position="1014"/>
        <end position="1033"/>
    </location>
</feature>
<comment type="caution">
    <text evidence="3">The sequence shown here is derived from an EMBL/GenBank/DDBJ whole genome shotgun (WGS) entry which is preliminary data.</text>
</comment>
<evidence type="ECO:0000313" key="4">
    <source>
        <dbReference type="Proteomes" id="UP001189429"/>
    </source>
</evidence>
<proteinExistence type="predicted"/>
<dbReference type="InterPro" id="IPR058917">
    <property type="entry name" value="RESC6_dom"/>
</dbReference>
<dbReference type="InterPro" id="IPR013584">
    <property type="entry name" value="RAP"/>
</dbReference>
<evidence type="ECO:0000313" key="3">
    <source>
        <dbReference type="EMBL" id="CAK0853214.1"/>
    </source>
</evidence>
<evidence type="ECO:0000259" key="2">
    <source>
        <dbReference type="PROSITE" id="PS51286"/>
    </source>
</evidence>